<name>A0A6J6FH45_9ZZZZ</name>
<feature type="domain" description="Alanine racemase C-terminal" evidence="4">
    <location>
        <begin position="240"/>
        <end position="342"/>
    </location>
</feature>
<keyword evidence="2" id="KW-0663">Pyridoxal phosphate</keyword>
<comment type="cofactor">
    <cofactor evidence="1">
        <name>pyridoxal 5'-phosphate</name>
        <dbReference type="ChEBI" id="CHEBI:597326"/>
    </cofactor>
</comment>
<dbReference type="GO" id="GO:0030170">
    <property type="term" value="F:pyridoxal phosphate binding"/>
    <property type="evidence" value="ECO:0007669"/>
    <property type="project" value="TreeGrafter"/>
</dbReference>
<evidence type="ECO:0000256" key="2">
    <source>
        <dbReference type="ARBA" id="ARBA00022898"/>
    </source>
</evidence>
<dbReference type="InterPro" id="IPR000821">
    <property type="entry name" value="Ala_racemase"/>
</dbReference>
<evidence type="ECO:0000256" key="3">
    <source>
        <dbReference type="ARBA" id="ARBA00023235"/>
    </source>
</evidence>
<accession>A0A6J6FH45</accession>
<dbReference type="InterPro" id="IPR011079">
    <property type="entry name" value="Ala_racemase_C"/>
</dbReference>
<dbReference type="Gene3D" id="2.40.37.10">
    <property type="entry name" value="Lyase, Ornithine Decarboxylase, Chain A, domain 1"/>
    <property type="match status" value="2"/>
</dbReference>
<dbReference type="InterPro" id="IPR009006">
    <property type="entry name" value="Ala_racemase/Decarboxylase_C"/>
</dbReference>
<protein>
    <submittedName>
        <fullName evidence="5">Unannotated protein</fullName>
    </submittedName>
</protein>
<dbReference type="GO" id="GO:0008784">
    <property type="term" value="F:alanine racemase activity"/>
    <property type="evidence" value="ECO:0007669"/>
    <property type="project" value="InterPro"/>
</dbReference>
<dbReference type="Gene3D" id="3.20.20.10">
    <property type="entry name" value="Alanine racemase"/>
    <property type="match status" value="1"/>
</dbReference>
<dbReference type="GO" id="GO:0009252">
    <property type="term" value="P:peptidoglycan biosynthetic process"/>
    <property type="evidence" value="ECO:0007669"/>
    <property type="project" value="TreeGrafter"/>
</dbReference>
<gene>
    <name evidence="5" type="ORF">UFOPK1788_00333</name>
</gene>
<dbReference type="SMART" id="SM01005">
    <property type="entry name" value="Ala_racemase_C"/>
    <property type="match status" value="1"/>
</dbReference>
<dbReference type="Pfam" id="PF00842">
    <property type="entry name" value="Ala_racemase_C"/>
    <property type="match status" value="1"/>
</dbReference>
<organism evidence="5">
    <name type="scientific">freshwater metagenome</name>
    <dbReference type="NCBI Taxonomy" id="449393"/>
    <lineage>
        <taxon>unclassified sequences</taxon>
        <taxon>metagenomes</taxon>
        <taxon>ecological metagenomes</taxon>
    </lineage>
</organism>
<dbReference type="GO" id="GO:0030632">
    <property type="term" value="P:D-alanine biosynthetic process"/>
    <property type="evidence" value="ECO:0007669"/>
    <property type="project" value="TreeGrafter"/>
</dbReference>
<dbReference type="GO" id="GO:0005829">
    <property type="term" value="C:cytosol"/>
    <property type="evidence" value="ECO:0007669"/>
    <property type="project" value="TreeGrafter"/>
</dbReference>
<reference evidence="5" key="1">
    <citation type="submission" date="2020-05" db="EMBL/GenBank/DDBJ databases">
        <authorList>
            <person name="Chiriac C."/>
            <person name="Salcher M."/>
            <person name="Ghai R."/>
            <person name="Kavagutti S V."/>
        </authorList>
    </citation>
    <scope>NUCLEOTIDE SEQUENCE</scope>
</reference>
<dbReference type="PRINTS" id="PR00992">
    <property type="entry name" value="ALARACEMASE"/>
</dbReference>
<evidence type="ECO:0000259" key="4">
    <source>
        <dbReference type="SMART" id="SM01005"/>
    </source>
</evidence>
<evidence type="ECO:0000313" key="5">
    <source>
        <dbReference type="EMBL" id="CAB4587707.1"/>
    </source>
</evidence>
<dbReference type="Pfam" id="PF01168">
    <property type="entry name" value="Ala_racemase_N"/>
    <property type="match status" value="1"/>
</dbReference>
<proteinExistence type="predicted"/>
<dbReference type="SUPFAM" id="SSF51419">
    <property type="entry name" value="PLP-binding barrel"/>
    <property type="match status" value="1"/>
</dbReference>
<dbReference type="EMBL" id="CAEZUE010000027">
    <property type="protein sequence ID" value="CAB4587707.1"/>
    <property type="molecule type" value="Genomic_DNA"/>
</dbReference>
<dbReference type="PANTHER" id="PTHR30511:SF0">
    <property type="entry name" value="ALANINE RACEMASE, CATABOLIC-RELATED"/>
    <property type="match status" value="1"/>
</dbReference>
<dbReference type="InterPro" id="IPR001608">
    <property type="entry name" value="Ala_racemase_N"/>
</dbReference>
<keyword evidence="3" id="KW-0413">Isomerase</keyword>
<sequence>MTLHVDIDLSAFERNVAKLVNTAAPASVWVALKSHAYGHGMTELADNALRAGATGLAVLDIPAALSLRAHGVTATLFAWLHGQETDFAEAVAQGIDIGVSTLNQLDAVAEAGRLQKVPARVHLKVDTGLHRNGFTESDWVAACSAAAAHEKQKLIVVVGVWSHLADASEEADRIALSRFDTAIAAAASVGLKPTIRHIAASAAGFTNADARYDVVRFGILAYGVSPFSESSGQQLGLSPVMSLRSTAEVHDESTIRIHAGWHDGIPQNPKGAWVLVGGERCTVTAVHPLFTLAERPAGFDDGSSVGIIGHGGPSAEDWASWTNTIGDEIVTGIPVTSRRVFGG</sequence>
<dbReference type="PANTHER" id="PTHR30511">
    <property type="entry name" value="ALANINE RACEMASE"/>
    <property type="match status" value="1"/>
</dbReference>
<dbReference type="SUPFAM" id="SSF50621">
    <property type="entry name" value="Alanine racemase C-terminal domain-like"/>
    <property type="match status" value="1"/>
</dbReference>
<dbReference type="AlphaFoldDB" id="A0A6J6FH45"/>
<evidence type="ECO:0000256" key="1">
    <source>
        <dbReference type="ARBA" id="ARBA00001933"/>
    </source>
</evidence>
<dbReference type="InterPro" id="IPR029066">
    <property type="entry name" value="PLP-binding_barrel"/>
</dbReference>